<dbReference type="Proteomes" id="UP000005510">
    <property type="component" value="Unassembled WGS sequence"/>
</dbReference>
<organism evidence="1 2">
    <name type="scientific">Parabacteroides johnsonii DSM 18315</name>
    <dbReference type="NCBI Taxonomy" id="537006"/>
    <lineage>
        <taxon>Bacteria</taxon>
        <taxon>Pseudomonadati</taxon>
        <taxon>Bacteroidota</taxon>
        <taxon>Bacteroidia</taxon>
        <taxon>Bacteroidales</taxon>
        <taxon>Tannerellaceae</taxon>
        <taxon>Parabacteroides</taxon>
    </lineage>
</organism>
<proteinExistence type="predicted"/>
<evidence type="ECO:0000313" key="2">
    <source>
        <dbReference type="Proteomes" id="UP000005510"/>
    </source>
</evidence>
<dbReference type="AlphaFoldDB" id="B7B5I3"/>
<protein>
    <submittedName>
        <fullName evidence="1">Uncharacterized protein</fullName>
    </submittedName>
</protein>
<reference evidence="1 2" key="2">
    <citation type="submission" date="2008-10" db="EMBL/GenBank/DDBJ databases">
        <authorList>
            <person name="Fulton L."/>
            <person name="Clifton S."/>
            <person name="Fulton B."/>
            <person name="Xu J."/>
            <person name="Minx P."/>
            <person name="Pepin K.H."/>
            <person name="Johnson M."/>
            <person name="Bhonagiri V."/>
            <person name="Nash W.E."/>
            <person name="Mardis E.R."/>
            <person name="Wilson R.K."/>
        </authorList>
    </citation>
    <scope>NUCLEOTIDE SEQUENCE [LARGE SCALE GENOMIC DNA]</scope>
    <source>
        <strain evidence="1 2">DSM 18315</strain>
    </source>
</reference>
<name>B7B5I3_9BACT</name>
<accession>B7B5I3</accession>
<evidence type="ECO:0000313" key="1">
    <source>
        <dbReference type="EMBL" id="EEC98319.1"/>
    </source>
</evidence>
<reference evidence="1 2" key="1">
    <citation type="submission" date="2008-10" db="EMBL/GenBank/DDBJ databases">
        <title>Draft genome sequence of Parabacteroides johnsonii (DSM 18315).</title>
        <authorList>
            <person name="Sudarsanam P."/>
            <person name="Ley R."/>
            <person name="Guruge J."/>
            <person name="Turnbaugh P.J."/>
            <person name="Mahowald M."/>
            <person name="Liep D."/>
            <person name="Gordon J."/>
        </authorList>
    </citation>
    <scope>NUCLEOTIDE SEQUENCE [LARGE SCALE GENOMIC DNA]</scope>
    <source>
        <strain evidence="1 2">DSM 18315</strain>
    </source>
</reference>
<comment type="caution">
    <text evidence="1">The sequence shown here is derived from an EMBL/GenBank/DDBJ whole genome shotgun (WGS) entry which is preliminary data.</text>
</comment>
<gene>
    <name evidence="1" type="ORF">PRABACTJOHN_00276</name>
</gene>
<dbReference type="EMBL" id="ABYH01000030">
    <property type="protein sequence ID" value="EEC98319.1"/>
    <property type="molecule type" value="Genomic_DNA"/>
</dbReference>
<dbReference type="HOGENOM" id="CLU_3203050_0_0_10"/>
<sequence>MSILKLFSDLPINEVRAVHEPLLLHYKLNNPNFIVCSNKIPTFVF</sequence>